<gene>
    <name evidence="6" type="ORF">VNO80_09514</name>
</gene>
<evidence type="ECO:0000256" key="2">
    <source>
        <dbReference type="ARBA" id="ARBA00022737"/>
    </source>
</evidence>
<evidence type="ECO:0000256" key="1">
    <source>
        <dbReference type="ARBA" id="ARBA00008894"/>
    </source>
</evidence>
<evidence type="ECO:0000256" key="4">
    <source>
        <dbReference type="SAM" id="Phobius"/>
    </source>
</evidence>
<dbReference type="InterPro" id="IPR032675">
    <property type="entry name" value="LRR_dom_sf"/>
</dbReference>
<dbReference type="InterPro" id="IPR027417">
    <property type="entry name" value="P-loop_NTPase"/>
</dbReference>
<keyword evidence="4" id="KW-0472">Membrane</keyword>
<dbReference type="InterPro" id="IPR008808">
    <property type="entry name" value="Powdery_mildew-R_dom"/>
</dbReference>
<dbReference type="InterPro" id="IPR042197">
    <property type="entry name" value="Apaf_helical"/>
</dbReference>
<sequence length="940" mass="107849">MVARLTPDQKLFKYESSFLSCKLLGKDREAQQKCTYRYQKQPFIIVTKISVWRSISPYLHFIKTWFVVRDTSRSFLFSSHTTLHRLVFDFEFREKVWIFVIWVLSVMADLFSGGAVGAVMGEFLKGAIATINEGLAFGDTLESNIETLKSLAPQVEEMKKYNMMLDRPIEEINRLESHMRTGEELVRKCSKFRWWRGLSFPYYQNKLRRKDEALQRHLSVNVAAENKRDLMEVVTSMRKVLEILRKGGFERHHEYRLMGLCGAPQEPECMGMDLPLSKLRIDLLKDGVSVLVLTGLGGSGKSTLAKKICWDPQVKDKFGGNIFFVTVSKTPNLKTIVETLYEHCGCRVPKFETDEDAVNRLGVLLRVVGKNPILLVLDDVWPSSEAVIEKFKIQISDYKILVTSRVAFPRFGTSCQLDKLDHVHAVSLFCHFAQPNDKSSYIPDENLVHEIVRGCKGSPLALKVTAGSLCKQPFEVWQNMKERLQSQSILESNSTNLLFRLQQSLDILENKFSISEKVCFMDLGLFPEDQRIPVAALIDMWAELYNLNEDGSNAMSIIHDLTTRNLINVIVTRKVAKDTDMYYNNHFVLVHDLLRELAIRQSREETFEQRERVMIELNGDNRPEWWVGLNQLGIIGRSFSYILGMLYRQKQLKVAARILSISTDETFNSDWCDMQPDEAEVLVLNLHSSQYSLPEFTEKMHKLKVLIVTNYGFHRSELNNFERLGSLTNLKRIRLEKVSIPSLCNMKNLRKLSLHMCNTWQAFETYSIQISDAMPNLVEMSIDYCKDLVKLPDGLCNITPLKKLSITNCHKLSVLPQDIAKLENLEVLRLCSCSDLVEMPDSVKGLNKLSCLDISDCLNLTKLPDDIGELKLEKLYLKGCSKLRELPYSVVNFGSLKHKIHVICDEEVASLWENFPTIPNLKIEISIVEVNLNWLPGVHS</sequence>
<dbReference type="Pfam" id="PF00931">
    <property type="entry name" value="NB-ARC"/>
    <property type="match status" value="1"/>
</dbReference>
<dbReference type="EMBL" id="JAYMYR010000004">
    <property type="protein sequence ID" value="KAK7367502.1"/>
    <property type="molecule type" value="Genomic_DNA"/>
</dbReference>
<feature type="transmembrane region" description="Helical" evidence="4">
    <location>
        <begin position="96"/>
        <end position="120"/>
    </location>
</feature>
<dbReference type="Gene3D" id="3.40.50.300">
    <property type="entry name" value="P-loop containing nucleotide triphosphate hydrolases"/>
    <property type="match status" value="1"/>
</dbReference>
<dbReference type="AlphaFoldDB" id="A0AAN9RCS5"/>
<comment type="caution">
    <text evidence="6">The sequence shown here is derived from an EMBL/GenBank/DDBJ whole genome shotgun (WGS) entry which is preliminary data.</text>
</comment>
<proteinExistence type="inferred from homology"/>
<dbReference type="SUPFAM" id="SSF52540">
    <property type="entry name" value="P-loop containing nucleoside triphosphate hydrolases"/>
    <property type="match status" value="1"/>
</dbReference>
<evidence type="ECO:0000313" key="7">
    <source>
        <dbReference type="Proteomes" id="UP001374584"/>
    </source>
</evidence>
<dbReference type="Pfam" id="PF05659">
    <property type="entry name" value="RPW8"/>
    <property type="match status" value="1"/>
</dbReference>
<keyword evidence="2" id="KW-0677">Repeat</keyword>
<feature type="domain" description="RPW8" evidence="5">
    <location>
        <begin position="105"/>
        <end position="256"/>
    </location>
</feature>
<dbReference type="PANTHER" id="PTHR36766:SF28">
    <property type="entry name" value="PLANT BROAD-SPECTRUM MILDEW RESISTANCE PROTEIN RPW8"/>
    <property type="match status" value="1"/>
</dbReference>
<dbReference type="InterPro" id="IPR036388">
    <property type="entry name" value="WH-like_DNA-bd_sf"/>
</dbReference>
<keyword evidence="7" id="KW-1185">Reference proteome</keyword>
<evidence type="ECO:0000256" key="3">
    <source>
        <dbReference type="ARBA" id="ARBA00022821"/>
    </source>
</evidence>
<evidence type="ECO:0000259" key="5">
    <source>
        <dbReference type="PROSITE" id="PS51153"/>
    </source>
</evidence>
<dbReference type="InterPro" id="IPR002182">
    <property type="entry name" value="NB-ARC"/>
</dbReference>
<dbReference type="Gene3D" id="1.10.8.430">
    <property type="entry name" value="Helical domain of apoptotic protease-activating factors"/>
    <property type="match status" value="1"/>
</dbReference>
<dbReference type="Gene3D" id="1.10.10.10">
    <property type="entry name" value="Winged helix-like DNA-binding domain superfamily/Winged helix DNA-binding domain"/>
    <property type="match status" value="1"/>
</dbReference>
<dbReference type="PANTHER" id="PTHR36766">
    <property type="entry name" value="PLANT BROAD-SPECTRUM MILDEW RESISTANCE PROTEIN RPW8"/>
    <property type="match status" value="1"/>
</dbReference>
<accession>A0AAN9RCS5</accession>
<reference evidence="6 7" key="1">
    <citation type="submission" date="2024-01" db="EMBL/GenBank/DDBJ databases">
        <title>The genomes of 5 underutilized Papilionoideae crops provide insights into root nodulation and disease resistanc.</title>
        <authorList>
            <person name="Jiang F."/>
        </authorList>
    </citation>
    <scope>NUCLEOTIDE SEQUENCE [LARGE SCALE GENOMIC DNA]</scope>
    <source>
        <strain evidence="6">JINMINGXINNONG_FW02</strain>
        <tissue evidence="6">Leaves</tissue>
    </source>
</reference>
<organism evidence="6 7">
    <name type="scientific">Phaseolus coccineus</name>
    <name type="common">Scarlet runner bean</name>
    <name type="synonym">Phaseolus multiflorus</name>
    <dbReference type="NCBI Taxonomy" id="3886"/>
    <lineage>
        <taxon>Eukaryota</taxon>
        <taxon>Viridiplantae</taxon>
        <taxon>Streptophyta</taxon>
        <taxon>Embryophyta</taxon>
        <taxon>Tracheophyta</taxon>
        <taxon>Spermatophyta</taxon>
        <taxon>Magnoliopsida</taxon>
        <taxon>eudicotyledons</taxon>
        <taxon>Gunneridae</taxon>
        <taxon>Pentapetalae</taxon>
        <taxon>rosids</taxon>
        <taxon>fabids</taxon>
        <taxon>Fabales</taxon>
        <taxon>Fabaceae</taxon>
        <taxon>Papilionoideae</taxon>
        <taxon>50 kb inversion clade</taxon>
        <taxon>NPAAA clade</taxon>
        <taxon>indigoferoid/millettioid clade</taxon>
        <taxon>Phaseoleae</taxon>
        <taxon>Phaseolus</taxon>
    </lineage>
</organism>
<dbReference type="GO" id="GO:0043531">
    <property type="term" value="F:ADP binding"/>
    <property type="evidence" value="ECO:0007669"/>
    <property type="project" value="InterPro"/>
</dbReference>
<dbReference type="GO" id="GO:0006952">
    <property type="term" value="P:defense response"/>
    <property type="evidence" value="ECO:0007669"/>
    <property type="project" value="UniProtKB-KW"/>
</dbReference>
<name>A0AAN9RCS5_PHACN</name>
<keyword evidence="4" id="KW-0812">Transmembrane</keyword>
<protein>
    <recommendedName>
        <fullName evidence="5">RPW8 domain-containing protein</fullName>
    </recommendedName>
</protein>
<dbReference type="PROSITE" id="PS51153">
    <property type="entry name" value="RPW8"/>
    <property type="match status" value="1"/>
</dbReference>
<keyword evidence="4" id="KW-1133">Transmembrane helix</keyword>
<comment type="similarity">
    <text evidence="1">Belongs to the disease resistance NB-LRR family.</text>
</comment>
<evidence type="ECO:0000313" key="6">
    <source>
        <dbReference type="EMBL" id="KAK7367502.1"/>
    </source>
</evidence>
<dbReference type="Proteomes" id="UP001374584">
    <property type="component" value="Unassembled WGS sequence"/>
</dbReference>
<keyword evidence="3" id="KW-0611">Plant defense</keyword>
<dbReference type="Gene3D" id="3.80.10.10">
    <property type="entry name" value="Ribonuclease Inhibitor"/>
    <property type="match status" value="1"/>
</dbReference>
<dbReference type="PRINTS" id="PR00364">
    <property type="entry name" value="DISEASERSIST"/>
</dbReference>
<dbReference type="SUPFAM" id="SSF52058">
    <property type="entry name" value="L domain-like"/>
    <property type="match status" value="1"/>
</dbReference>